<accession>A0A0C9XPH2</accession>
<dbReference type="InterPro" id="IPR011527">
    <property type="entry name" value="ABC1_TM_dom"/>
</dbReference>
<feature type="domain" description="ABC transmembrane type-1" evidence="10">
    <location>
        <begin position="1"/>
        <end position="208"/>
    </location>
</feature>
<dbReference type="PROSITE" id="PS50929">
    <property type="entry name" value="ABC_TM1F"/>
    <property type="match status" value="1"/>
</dbReference>
<dbReference type="InterPro" id="IPR036640">
    <property type="entry name" value="ABC1_TM_sf"/>
</dbReference>
<keyword evidence="2" id="KW-0813">Transport</keyword>
<dbReference type="SMART" id="SM00382">
    <property type="entry name" value="AAA"/>
    <property type="match status" value="1"/>
</dbReference>
<keyword evidence="7 8" id="KW-0472">Membrane</keyword>
<feature type="transmembrane region" description="Helical" evidence="8">
    <location>
        <begin position="175"/>
        <end position="198"/>
    </location>
</feature>
<keyword evidence="4" id="KW-0547">Nucleotide-binding</keyword>
<dbReference type="SUPFAM" id="SSF52540">
    <property type="entry name" value="P-loop containing nucleoside triphosphate hydrolases"/>
    <property type="match status" value="1"/>
</dbReference>
<evidence type="ECO:0000313" key="11">
    <source>
        <dbReference type="EMBL" id="KIK03449.1"/>
    </source>
</evidence>
<dbReference type="CDD" id="cd18578">
    <property type="entry name" value="ABC_6TM_Pgp_ABCB1_D2_like"/>
    <property type="match status" value="1"/>
</dbReference>
<dbReference type="HOGENOM" id="CLU_000604_84_3_1"/>
<sequence length="509" mass="55530">MESCGMAWITHVRGFALSKVLAQDKKYLDKPANAPTRVVQVLVKDGDDARNLVSVVWGQCSVVGTMLGVGLVWALVRGWQLTLVGFAVGPVFAVTMMVHTRLVSRCEIRNKRAREEVAKVYYEVRFLLSLSMILSNIHGIRCMAFEGVFRSQFDAATDKALITGVMGAFVEGCTYGLASGLIYLAEALLFYVGAILISRGTYTYLQMVEVLNLVVFSVTIGSQLMAFTEKSAKCVEATNNLNNRIQLVISSTDESQGVLRHELAGNITFNNVQFSYPERPEATILKNVNLTIEDGVCVAIVGSSGSGKPTIASLLQRLYEPSSGSVAIGLNDLRDVEIKHLQDNVSVVSQHPNLFDATIAGDIWYGNPAVSEVDIRRAAKAAHVHKSIMSLPHGYDTLVGENMSLISGGQAQRLQIARALVRPSRILILDECTSALDPENQAAVLDAIREAKVGRMTVMVTHKLQVMTMCDRIVVVSDGEVKEHGTYEELMEMKGVFAGLASRGEWIGE</sequence>
<gene>
    <name evidence="11" type="ORF">K443DRAFT_653774</name>
</gene>
<comment type="subcellular location">
    <subcellularLocation>
        <location evidence="1">Membrane</location>
        <topology evidence="1">Multi-pass membrane protein</topology>
    </subcellularLocation>
</comment>
<feature type="transmembrane region" description="Helical" evidence="8">
    <location>
        <begin position="210"/>
        <end position="228"/>
    </location>
</feature>
<dbReference type="EMBL" id="KN838580">
    <property type="protein sequence ID" value="KIK03449.1"/>
    <property type="molecule type" value="Genomic_DNA"/>
</dbReference>
<dbReference type="InterPro" id="IPR003439">
    <property type="entry name" value="ABC_transporter-like_ATP-bd"/>
</dbReference>
<dbReference type="PROSITE" id="PS00211">
    <property type="entry name" value="ABC_TRANSPORTER_1"/>
    <property type="match status" value="1"/>
</dbReference>
<dbReference type="GO" id="GO:0016020">
    <property type="term" value="C:membrane"/>
    <property type="evidence" value="ECO:0007669"/>
    <property type="project" value="UniProtKB-SubCell"/>
</dbReference>
<dbReference type="InterPro" id="IPR017871">
    <property type="entry name" value="ABC_transporter-like_CS"/>
</dbReference>
<dbReference type="PANTHER" id="PTHR24221">
    <property type="entry name" value="ATP-BINDING CASSETTE SUB-FAMILY B"/>
    <property type="match status" value="1"/>
</dbReference>
<keyword evidence="3 8" id="KW-0812">Transmembrane</keyword>
<dbReference type="FunFam" id="3.40.50.300:FF:000836">
    <property type="entry name" value="ABC transporter B family member 25"/>
    <property type="match status" value="1"/>
</dbReference>
<evidence type="ECO:0000256" key="8">
    <source>
        <dbReference type="SAM" id="Phobius"/>
    </source>
</evidence>
<dbReference type="InterPro" id="IPR003593">
    <property type="entry name" value="AAA+_ATPase"/>
</dbReference>
<dbReference type="InterPro" id="IPR027417">
    <property type="entry name" value="P-loop_NTPase"/>
</dbReference>
<evidence type="ECO:0000256" key="5">
    <source>
        <dbReference type="ARBA" id="ARBA00022840"/>
    </source>
</evidence>
<dbReference type="GO" id="GO:0016887">
    <property type="term" value="F:ATP hydrolysis activity"/>
    <property type="evidence" value="ECO:0007669"/>
    <property type="project" value="InterPro"/>
</dbReference>
<evidence type="ECO:0000313" key="12">
    <source>
        <dbReference type="Proteomes" id="UP000054477"/>
    </source>
</evidence>
<evidence type="ECO:0000256" key="3">
    <source>
        <dbReference type="ARBA" id="ARBA00022692"/>
    </source>
</evidence>
<reference evidence="11 12" key="1">
    <citation type="submission" date="2014-04" db="EMBL/GenBank/DDBJ databases">
        <authorList>
            <consortium name="DOE Joint Genome Institute"/>
            <person name="Kuo A."/>
            <person name="Kohler A."/>
            <person name="Nagy L.G."/>
            <person name="Floudas D."/>
            <person name="Copeland A."/>
            <person name="Barry K.W."/>
            <person name="Cichocki N."/>
            <person name="Veneault-Fourrey C."/>
            <person name="LaButti K."/>
            <person name="Lindquist E.A."/>
            <person name="Lipzen A."/>
            <person name="Lundell T."/>
            <person name="Morin E."/>
            <person name="Murat C."/>
            <person name="Sun H."/>
            <person name="Tunlid A."/>
            <person name="Henrissat B."/>
            <person name="Grigoriev I.V."/>
            <person name="Hibbett D.S."/>
            <person name="Martin F."/>
            <person name="Nordberg H.P."/>
            <person name="Cantor M.N."/>
            <person name="Hua S.X."/>
        </authorList>
    </citation>
    <scope>NUCLEOTIDE SEQUENCE [LARGE SCALE GENOMIC DNA]</scope>
    <source>
        <strain evidence="11 12">LaAM-08-1</strain>
    </source>
</reference>
<dbReference type="Proteomes" id="UP000054477">
    <property type="component" value="Unassembled WGS sequence"/>
</dbReference>
<dbReference type="STRING" id="1095629.A0A0C9XPH2"/>
<feature type="transmembrane region" description="Helical" evidence="8">
    <location>
        <begin position="52"/>
        <end position="75"/>
    </location>
</feature>
<feature type="domain" description="ABC transporter" evidence="9">
    <location>
        <begin position="267"/>
        <end position="503"/>
    </location>
</feature>
<reference evidence="12" key="2">
    <citation type="submission" date="2015-01" db="EMBL/GenBank/DDBJ databases">
        <title>Evolutionary Origins and Diversification of the Mycorrhizal Mutualists.</title>
        <authorList>
            <consortium name="DOE Joint Genome Institute"/>
            <consortium name="Mycorrhizal Genomics Consortium"/>
            <person name="Kohler A."/>
            <person name="Kuo A."/>
            <person name="Nagy L.G."/>
            <person name="Floudas D."/>
            <person name="Copeland A."/>
            <person name="Barry K.W."/>
            <person name="Cichocki N."/>
            <person name="Veneault-Fourrey C."/>
            <person name="LaButti K."/>
            <person name="Lindquist E.A."/>
            <person name="Lipzen A."/>
            <person name="Lundell T."/>
            <person name="Morin E."/>
            <person name="Murat C."/>
            <person name="Riley R."/>
            <person name="Ohm R."/>
            <person name="Sun H."/>
            <person name="Tunlid A."/>
            <person name="Henrissat B."/>
            <person name="Grigoriev I.V."/>
            <person name="Hibbett D.S."/>
            <person name="Martin F."/>
        </authorList>
    </citation>
    <scope>NUCLEOTIDE SEQUENCE [LARGE SCALE GENOMIC DNA]</scope>
    <source>
        <strain evidence="12">LaAM-08-1</strain>
    </source>
</reference>
<dbReference type="Pfam" id="PF00664">
    <property type="entry name" value="ABC_membrane"/>
    <property type="match status" value="1"/>
</dbReference>
<evidence type="ECO:0000256" key="4">
    <source>
        <dbReference type="ARBA" id="ARBA00022741"/>
    </source>
</evidence>
<feature type="transmembrane region" description="Helical" evidence="8">
    <location>
        <begin position="120"/>
        <end position="140"/>
    </location>
</feature>
<evidence type="ECO:0000256" key="6">
    <source>
        <dbReference type="ARBA" id="ARBA00022989"/>
    </source>
</evidence>
<evidence type="ECO:0000259" key="10">
    <source>
        <dbReference type="PROSITE" id="PS50929"/>
    </source>
</evidence>
<dbReference type="Pfam" id="PF00005">
    <property type="entry name" value="ABC_tran"/>
    <property type="match status" value="1"/>
</dbReference>
<dbReference type="GO" id="GO:0005737">
    <property type="term" value="C:cytoplasm"/>
    <property type="evidence" value="ECO:0007669"/>
    <property type="project" value="UniProtKB-ARBA"/>
</dbReference>
<keyword evidence="6 8" id="KW-1133">Transmembrane helix</keyword>
<feature type="transmembrane region" description="Helical" evidence="8">
    <location>
        <begin position="81"/>
        <end position="99"/>
    </location>
</feature>
<protein>
    <recommendedName>
        <fullName evidence="13">P-loop containing nucleoside triphosphate hydrolase protein</fullName>
    </recommendedName>
</protein>
<dbReference type="PROSITE" id="PS50893">
    <property type="entry name" value="ABC_TRANSPORTER_2"/>
    <property type="match status" value="1"/>
</dbReference>
<evidence type="ECO:0008006" key="13">
    <source>
        <dbReference type="Google" id="ProtNLM"/>
    </source>
</evidence>
<keyword evidence="5" id="KW-0067">ATP-binding</keyword>
<name>A0A0C9XPH2_9AGAR</name>
<dbReference type="GO" id="GO:0140359">
    <property type="term" value="F:ABC-type transporter activity"/>
    <property type="evidence" value="ECO:0007669"/>
    <property type="project" value="InterPro"/>
</dbReference>
<evidence type="ECO:0000259" key="9">
    <source>
        <dbReference type="PROSITE" id="PS50893"/>
    </source>
</evidence>
<evidence type="ECO:0000256" key="2">
    <source>
        <dbReference type="ARBA" id="ARBA00022448"/>
    </source>
</evidence>
<evidence type="ECO:0000256" key="1">
    <source>
        <dbReference type="ARBA" id="ARBA00004141"/>
    </source>
</evidence>
<dbReference type="InterPro" id="IPR039421">
    <property type="entry name" value="Type_1_exporter"/>
</dbReference>
<dbReference type="OrthoDB" id="6500128at2759"/>
<evidence type="ECO:0000256" key="7">
    <source>
        <dbReference type="ARBA" id="ARBA00023136"/>
    </source>
</evidence>
<keyword evidence="12" id="KW-1185">Reference proteome</keyword>
<proteinExistence type="predicted"/>
<dbReference type="Gene3D" id="3.40.50.300">
    <property type="entry name" value="P-loop containing nucleotide triphosphate hydrolases"/>
    <property type="match status" value="1"/>
</dbReference>
<dbReference type="AlphaFoldDB" id="A0A0C9XPH2"/>
<dbReference type="PANTHER" id="PTHR24221:SF581">
    <property type="entry name" value="P-LOOP CONTAINING NUCLEOSIDE TRIPHOSPHATE HYDROLASE PROTEIN"/>
    <property type="match status" value="1"/>
</dbReference>
<dbReference type="GO" id="GO:0005524">
    <property type="term" value="F:ATP binding"/>
    <property type="evidence" value="ECO:0007669"/>
    <property type="project" value="UniProtKB-KW"/>
</dbReference>
<dbReference type="Gene3D" id="1.20.1560.10">
    <property type="entry name" value="ABC transporter type 1, transmembrane domain"/>
    <property type="match status" value="1"/>
</dbReference>
<dbReference type="SUPFAM" id="SSF90123">
    <property type="entry name" value="ABC transporter transmembrane region"/>
    <property type="match status" value="1"/>
</dbReference>
<organism evidence="11 12">
    <name type="scientific">Laccaria amethystina LaAM-08-1</name>
    <dbReference type="NCBI Taxonomy" id="1095629"/>
    <lineage>
        <taxon>Eukaryota</taxon>
        <taxon>Fungi</taxon>
        <taxon>Dikarya</taxon>
        <taxon>Basidiomycota</taxon>
        <taxon>Agaricomycotina</taxon>
        <taxon>Agaricomycetes</taxon>
        <taxon>Agaricomycetidae</taxon>
        <taxon>Agaricales</taxon>
        <taxon>Agaricineae</taxon>
        <taxon>Hydnangiaceae</taxon>
        <taxon>Laccaria</taxon>
    </lineage>
</organism>